<gene>
    <name evidence="1" type="ORF">C5613_14960</name>
</gene>
<dbReference type="InterPro" id="IPR023366">
    <property type="entry name" value="ATP_synth_asu-like_sf"/>
</dbReference>
<dbReference type="Proteomes" id="UP000239290">
    <property type="component" value="Unassembled WGS sequence"/>
</dbReference>
<reference evidence="2" key="1">
    <citation type="submission" date="2018-02" db="EMBL/GenBank/DDBJ databases">
        <title>Draft genome sequencing of Rhodococcus opacus KU647198.</title>
        <authorList>
            <person name="Zheng B.-X."/>
        </authorList>
    </citation>
    <scope>NUCLEOTIDE SEQUENCE [LARGE SCALE GENOMIC DNA]</scope>
    <source>
        <strain evidence="2">04-OD7</strain>
    </source>
</reference>
<organism evidence="1 2">
    <name type="scientific">Rhodococcus opacus</name>
    <name type="common">Nocardia opaca</name>
    <dbReference type="NCBI Taxonomy" id="37919"/>
    <lineage>
        <taxon>Bacteria</taxon>
        <taxon>Bacillati</taxon>
        <taxon>Actinomycetota</taxon>
        <taxon>Actinomycetes</taxon>
        <taxon>Mycobacteriales</taxon>
        <taxon>Nocardiaceae</taxon>
        <taxon>Rhodococcus</taxon>
    </lineage>
</organism>
<protein>
    <submittedName>
        <fullName evidence="1">Uncharacterized protein</fullName>
    </submittedName>
</protein>
<dbReference type="EMBL" id="PUIO01000015">
    <property type="protein sequence ID" value="PQP24178.1"/>
    <property type="molecule type" value="Genomic_DNA"/>
</dbReference>
<dbReference type="AlphaFoldDB" id="A0A2S8JAV8"/>
<accession>A0A2S8JAV8</accession>
<comment type="caution">
    <text evidence="1">The sequence shown here is derived from an EMBL/GenBank/DDBJ whole genome shotgun (WGS) entry which is preliminary data.</text>
</comment>
<evidence type="ECO:0000313" key="1">
    <source>
        <dbReference type="EMBL" id="PQP24178.1"/>
    </source>
</evidence>
<dbReference type="RefSeq" id="WP_105415341.1">
    <property type="nucleotide sequence ID" value="NZ_PUIO01000015.1"/>
</dbReference>
<name>A0A2S8JAV8_RHOOP</name>
<proteinExistence type="predicted"/>
<sequence>MKQLISNYVFDASAGTITLPDFETIDLERLLLITNVTDGNVLFNFAEPTLGATVADNVITLALDTSAMSDTDKLAVRYDSTYGDPYYGKPDVVGNARSKFRDGFSSQDVSGTPKPEIWDFVNETAGGANHIVNYGGNAQGSSYLRISLDPFVDSSEVTLTSKETFQMPMRVGFGVSISQRIIGQECFVGLVGADAAGTGVDTLTPDTDKAITGATATIASNVATFTLTNHGFAGGDRVSIYGCAEHRLNVGPVTVTVIDKNTFTVPCTLTNATYSTVGGYVRHCDPLRYAKNGLGLVFENGTATNATFVSRRNGEKYRSANNTVATTTASQTNTSAHSDSFNAAGTQELFLAMDECSYRSFTSDSNGGISGSNKYSQGIPDEDNRYKLQIRARNLTGMTKPVAKITAIAKTASTTATVTTDVAHGLVTGDYVQVYGVADQTNFPALTGQTVVASAPTSTTFTVVIGTSSTTSSSGGVVFKNEGSVTAPGAFSQAVQSISRASNVLTAVGSGTWTTPLPGEFLQLHGMTGSAAAYDGAYKVLRVNGSSLELESTGADFGSITTGGAVFRRTDIRIHFTRVMDYTRHVVEVNGGRGTPADANNAVPVTIAASATVPASQSTGSTSNTWSAVGYSGFTATAIASAAITTTATTNDTNTPGAVSGSGNLANYGVYSNTFAIPVTAVSGTNPTLDVGIEESSDGGTNWIRVYDFPRITATGNYVSPRLRMTWGSRLRYVQTVSGTTPSFTRSIVRSQFTDSGTNLRQFFDRSIVLTTLNSVTPTYNVDSCDNLMLAINLGAATTPPVLTLEGSEDGTNWYQLGGATLTGVASATAVLYVSGVMPKFARARVSTIGATVTAGYVTIKATGR</sequence>
<dbReference type="Gene3D" id="2.40.30.20">
    <property type="match status" value="2"/>
</dbReference>
<evidence type="ECO:0000313" key="2">
    <source>
        <dbReference type="Proteomes" id="UP000239290"/>
    </source>
</evidence>